<feature type="region of interest" description="Disordered" evidence="3">
    <location>
        <begin position="81"/>
        <end position="100"/>
    </location>
</feature>
<sequence>MSGRGQLFIGRLPLDTRERDVEQVFERYGRLLRCDVKYEASGADRKGSLGPPQDAVKYENGREIRGQSVVVEWARGPSFRPSAGKVIKPPPQLDSLTFTT</sequence>
<feature type="domain" description="RRM" evidence="4">
    <location>
        <begin position="5"/>
        <end position="76"/>
    </location>
</feature>
<dbReference type="PROSITE" id="PS50102">
    <property type="entry name" value="RRM"/>
    <property type="match status" value="1"/>
</dbReference>
<gene>
    <name evidence="5" type="ORF">HPB52_018352</name>
</gene>
<proteinExistence type="predicted"/>
<dbReference type="AlphaFoldDB" id="A0A9D4T2G3"/>
<evidence type="ECO:0000256" key="1">
    <source>
        <dbReference type="ARBA" id="ARBA00022884"/>
    </source>
</evidence>
<protein>
    <recommendedName>
        <fullName evidence="4">RRM domain-containing protein</fullName>
    </recommendedName>
</protein>
<reference evidence="5" key="1">
    <citation type="journal article" date="2020" name="Cell">
        <title>Large-Scale Comparative Analyses of Tick Genomes Elucidate Their Genetic Diversity and Vector Capacities.</title>
        <authorList>
            <consortium name="Tick Genome and Microbiome Consortium (TIGMIC)"/>
            <person name="Jia N."/>
            <person name="Wang J."/>
            <person name="Shi W."/>
            <person name="Du L."/>
            <person name="Sun Y."/>
            <person name="Zhan W."/>
            <person name="Jiang J.F."/>
            <person name="Wang Q."/>
            <person name="Zhang B."/>
            <person name="Ji P."/>
            <person name="Bell-Sakyi L."/>
            <person name="Cui X.M."/>
            <person name="Yuan T.T."/>
            <person name="Jiang B.G."/>
            <person name="Yang W.F."/>
            <person name="Lam T.T."/>
            <person name="Chang Q.C."/>
            <person name="Ding S.J."/>
            <person name="Wang X.J."/>
            <person name="Zhu J.G."/>
            <person name="Ruan X.D."/>
            <person name="Zhao L."/>
            <person name="Wei J.T."/>
            <person name="Ye R.Z."/>
            <person name="Que T.C."/>
            <person name="Du C.H."/>
            <person name="Zhou Y.H."/>
            <person name="Cheng J.X."/>
            <person name="Dai P.F."/>
            <person name="Guo W.B."/>
            <person name="Han X.H."/>
            <person name="Huang E.J."/>
            <person name="Li L.F."/>
            <person name="Wei W."/>
            <person name="Gao Y.C."/>
            <person name="Liu J.Z."/>
            <person name="Shao H.Z."/>
            <person name="Wang X."/>
            <person name="Wang C.C."/>
            <person name="Yang T.C."/>
            <person name="Huo Q.B."/>
            <person name="Li W."/>
            <person name="Chen H.Y."/>
            <person name="Chen S.E."/>
            <person name="Zhou L.G."/>
            <person name="Ni X.B."/>
            <person name="Tian J.H."/>
            <person name="Sheng Y."/>
            <person name="Liu T."/>
            <person name="Pan Y.S."/>
            <person name="Xia L.Y."/>
            <person name="Li J."/>
            <person name="Zhao F."/>
            <person name="Cao W.C."/>
        </authorList>
    </citation>
    <scope>NUCLEOTIDE SEQUENCE</scope>
    <source>
        <strain evidence="5">Rsan-2018</strain>
    </source>
</reference>
<dbReference type="EMBL" id="JABSTV010001248">
    <property type="protein sequence ID" value="KAH7969466.1"/>
    <property type="molecule type" value="Genomic_DNA"/>
</dbReference>
<keyword evidence="1 2" id="KW-0694">RNA-binding</keyword>
<dbReference type="GO" id="GO:0003723">
    <property type="term" value="F:RNA binding"/>
    <property type="evidence" value="ECO:0007669"/>
    <property type="project" value="UniProtKB-UniRule"/>
</dbReference>
<keyword evidence="6" id="KW-1185">Reference proteome</keyword>
<reference evidence="5" key="2">
    <citation type="submission" date="2021-09" db="EMBL/GenBank/DDBJ databases">
        <authorList>
            <person name="Jia N."/>
            <person name="Wang J."/>
            <person name="Shi W."/>
            <person name="Du L."/>
            <person name="Sun Y."/>
            <person name="Zhan W."/>
            <person name="Jiang J."/>
            <person name="Wang Q."/>
            <person name="Zhang B."/>
            <person name="Ji P."/>
            <person name="Sakyi L.B."/>
            <person name="Cui X."/>
            <person name="Yuan T."/>
            <person name="Jiang B."/>
            <person name="Yang W."/>
            <person name="Lam T.T.-Y."/>
            <person name="Chang Q."/>
            <person name="Ding S."/>
            <person name="Wang X."/>
            <person name="Zhu J."/>
            <person name="Ruan X."/>
            <person name="Zhao L."/>
            <person name="Wei J."/>
            <person name="Que T."/>
            <person name="Du C."/>
            <person name="Cheng J."/>
            <person name="Dai P."/>
            <person name="Han X."/>
            <person name="Huang E."/>
            <person name="Gao Y."/>
            <person name="Liu J."/>
            <person name="Shao H."/>
            <person name="Ye R."/>
            <person name="Li L."/>
            <person name="Wei W."/>
            <person name="Wang X."/>
            <person name="Wang C."/>
            <person name="Huo Q."/>
            <person name="Li W."/>
            <person name="Guo W."/>
            <person name="Chen H."/>
            <person name="Chen S."/>
            <person name="Zhou L."/>
            <person name="Zhou L."/>
            <person name="Ni X."/>
            <person name="Tian J."/>
            <person name="Zhou Y."/>
            <person name="Sheng Y."/>
            <person name="Liu T."/>
            <person name="Pan Y."/>
            <person name="Xia L."/>
            <person name="Li J."/>
            <person name="Zhao F."/>
            <person name="Cao W."/>
        </authorList>
    </citation>
    <scope>NUCLEOTIDE SEQUENCE</scope>
    <source>
        <strain evidence="5">Rsan-2018</strain>
        <tissue evidence="5">Larvae</tissue>
    </source>
</reference>
<dbReference type="SUPFAM" id="SSF54928">
    <property type="entry name" value="RNA-binding domain, RBD"/>
    <property type="match status" value="1"/>
</dbReference>
<accession>A0A9D4T2G3</accession>
<dbReference type="VEuPathDB" id="VectorBase:RSAN_032332"/>
<dbReference type="InterPro" id="IPR035979">
    <property type="entry name" value="RBD_domain_sf"/>
</dbReference>
<dbReference type="InterPro" id="IPR012677">
    <property type="entry name" value="Nucleotide-bd_a/b_plait_sf"/>
</dbReference>
<dbReference type="Pfam" id="PF00076">
    <property type="entry name" value="RRM_1"/>
    <property type="match status" value="1"/>
</dbReference>
<evidence type="ECO:0000313" key="5">
    <source>
        <dbReference type="EMBL" id="KAH7969466.1"/>
    </source>
</evidence>
<dbReference type="Proteomes" id="UP000821837">
    <property type="component" value="Unassembled WGS sequence"/>
</dbReference>
<dbReference type="InterPro" id="IPR000504">
    <property type="entry name" value="RRM_dom"/>
</dbReference>
<evidence type="ECO:0000256" key="3">
    <source>
        <dbReference type="SAM" id="MobiDB-lite"/>
    </source>
</evidence>
<dbReference type="Gene3D" id="3.30.70.330">
    <property type="match status" value="1"/>
</dbReference>
<comment type="caution">
    <text evidence="5">The sequence shown here is derived from an EMBL/GenBank/DDBJ whole genome shotgun (WGS) entry which is preliminary data.</text>
</comment>
<organism evidence="5 6">
    <name type="scientific">Rhipicephalus sanguineus</name>
    <name type="common">Brown dog tick</name>
    <name type="synonym">Ixodes sanguineus</name>
    <dbReference type="NCBI Taxonomy" id="34632"/>
    <lineage>
        <taxon>Eukaryota</taxon>
        <taxon>Metazoa</taxon>
        <taxon>Ecdysozoa</taxon>
        <taxon>Arthropoda</taxon>
        <taxon>Chelicerata</taxon>
        <taxon>Arachnida</taxon>
        <taxon>Acari</taxon>
        <taxon>Parasitiformes</taxon>
        <taxon>Ixodida</taxon>
        <taxon>Ixodoidea</taxon>
        <taxon>Ixodidae</taxon>
        <taxon>Rhipicephalinae</taxon>
        <taxon>Rhipicephalus</taxon>
        <taxon>Rhipicephalus</taxon>
    </lineage>
</organism>
<evidence type="ECO:0000313" key="6">
    <source>
        <dbReference type="Proteomes" id="UP000821837"/>
    </source>
</evidence>
<evidence type="ECO:0000259" key="4">
    <source>
        <dbReference type="PROSITE" id="PS50102"/>
    </source>
</evidence>
<name>A0A9D4T2G3_RHISA</name>
<evidence type="ECO:0000256" key="2">
    <source>
        <dbReference type="PROSITE-ProRule" id="PRU00176"/>
    </source>
</evidence>